<accession>A0AAW2F6C6</accession>
<dbReference type="Proteomes" id="UP001430953">
    <property type="component" value="Unassembled WGS sequence"/>
</dbReference>
<evidence type="ECO:0000313" key="2">
    <source>
        <dbReference type="Proteomes" id="UP001430953"/>
    </source>
</evidence>
<dbReference type="EMBL" id="JADYXP020000014">
    <property type="protein sequence ID" value="KAL0110056.1"/>
    <property type="molecule type" value="Genomic_DNA"/>
</dbReference>
<name>A0AAW2F6C6_9HYME</name>
<sequence length="121" mass="14227">MRGAENGVSLLLSPLVRMRPSLFRASVPTCIKLESRDGDRRREREREKRDRAKRLVLVCARGSSLRKHRVHTHAWLGLDTVRVGHCMAIAESAIYLSRRFRMSVHRVSRYFFFAQYRISDR</sequence>
<keyword evidence="2" id="KW-1185">Reference proteome</keyword>
<reference evidence="1 2" key="1">
    <citation type="submission" date="2023-03" db="EMBL/GenBank/DDBJ databases">
        <title>High recombination rates correlate with genetic variation in Cardiocondyla obscurior ants.</title>
        <authorList>
            <person name="Errbii M."/>
        </authorList>
    </citation>
    <scope>NUCLEOTIDE SEQUENCE [LARGE SCALE GENOMIC DNA]</scope>
    <source>
        <strain evidence="1">Alpha-2009</strain>
        <tissue evidence="1">Whole body</tissue>
    </source>
</reference>
<organism evidence="1 2">
    <name type="scientific">Cardiocondyla obscurior</name>
    <dbReference type="NCBI Taxonomy" id="286306"/>
    <lineage>
        <taxon>Eukaryota</taxon>
        <taxon>Metazoa</taxon>
        <taxon>Ecdysozoa</taxon>
        <taxon>Arthropoda</taxon>
        <taxon>Hexapoda</taxon>
        <taxon>Insecta</taxon>
        <taxon>Pterygota</taxon>
        <taxon>Neoptera</taxon>
        <taxon>Endopterygota</taxon>
        <taxon>Hymenoptera</taxon>
        <taxon>Apocrita</taxon>
        <taxon>Aculeata</taxon>
        <taxon>Formicoidea</taxon>
        <taxon>Formicidae</taxon>
        <taxon>Myrmicinae</taxon>
        <taxon>Cardiocondyla</taxon>
    </lineage>
</organism>
<dbReference type="AlphaFoldDB" id="A0AAW2F6C6"/>
<comment type="caution">
    <text evidence="1">The sequence shown here is derived from an EMBL/GenBank/DDBJ whole genome shotgun (WGS) entry which is preliminary data.</text>
</comment>
<proteinExistence type="predicted"/>
<gene>
    <name evidence="1" type="ORF">PUN28_013589</name>
</gene>
<protein>
    <submittedName>
        <fullName evidence="1">Uncharacterized protein</fullName>
    </submittedName>
</protein>
<evidence type="ECO:0000313" key="1">
    <source>
        <dbReference type="EMBL" id="KAL0110056.1"/>
    </source>
</evidence>